<comment type="caution">
    <text evidence="4">The sequence shown here is derived from an EMBL/GenBank/DDBJ whole genome shotgun (WGS) entry which is preliminary data.</text>
</comment>
<dbReference type="EMBL" id="CAJFCJ010000002">
    <property type="protein sequence ID" value="CAD5111806.1"/>
    <property type="molecule type" value="Genomic_DNA"/>
</dbReference>
<evidence type="ECO:0000256" key="1">
    <source>
        <dbReference type="SAM" id="Coils"/>
    </source>
</evidence>
<reference evidence="4 5" key="1">
    <citation type="submission" date="2020-08" db="EMBL/GenBank/DDBJ databases">
        <authorList>
            <person name="Hejnol A."/>
        </authorList>
    </citation>
    <scope>NUCLEOTIDE SEQUENCE [LARGE SCALE GENOMIC DNA]</scope>
</reference>
<name>A0A7I8V6I7_9ANNE</name>
<dbReference type="SUPFAM" id="SSF51206">
    <property type="entry name" value="cAMP-binding domain-like"/>
    <property type="match status" value="2"/>
</dbReference>
<dbReference type="PANTHER" id="PTHR23011:SF28">
    <property type="entry name" value="CYCLIC NUCLEOTIDE-BINDING DOMAIN CONTAINING PROTEIN"/>
    <property type="match status" value="1"/>
</dbReference>
<dbReference type="PROSITE" id="PS00888">
    <property type="entry name" value="CNMP_BINDING_1"/>
    <property type="match status" value="1"/>
</dbReference>
<dbReference type="InterPro" id="IPR000595">
    <property type="entry name" value="cNMP-bd_dom"/>
</dbReference>
<evidence type="ECO:0000259" key="3">
    <source>
        <dbReference type="PROSITE" id="PS50042"/>
    </source>
</evidence>
<evidence type="ECO:0000256" key="2">
    <source>
        <dbReference type="SAM" id="MobiDB-lite"/>
    </source>
</evidence>
<proteinExistence type="predicted"/>
<feature type="coiled-coil region" evidence="1">
    <location>
        <begin position="537"/>
        <end position="569"/>
    </location>
</feature>
<sequence>MAHMQERLLQLISKDFTKRNHQEILGLLPWLRKRSPLFLNLHTDLIVDIIKECEYERIERDEVVIKQGEIGDCFFIILTGTVSIYIDTAKSEEDSNFSPTRRTNVVKRRSARADTGHSEVFDDEKEDDWDNSITESRSSPVSPDKQKSPTRRRATKQQLRQRKYSLDRSKYGNFILQLDAGKSFGELALINEDSSRNATVITDETCDFLVVDRSLYERTLKNHQEAELNDRKNFVNHHILFKKWPPRLKNLLIMSLIKEMYQFDSLLVQQGQKINGLIFLRRGKALIECEPLKHEIQYPNQIPFITTEKEAILQLDMRRKVKNNCSKSIRNKRVETRRFGGYASAEQQEREKNVCLCHVGEGEIIGDLEMACDLSTYAVTVKSNAATDAYILTKNNVERLFNRKAASDTLKILRELFFKKLTSRLKGPKAGDIPLLSHLYFVLQTPPPKSHSLPEFALGQKAKAKLPDDEMLFSHQLQQYSKGRAELCLPILHESYYLKHSMQERARIRKSVQKHNSQEIRAKRHRRTMQPPKARSLKALRMALNEHEEKAIKKQREEIVAEIKRQRDEELKYLFENAIKQKENLPKLPKFYRRLEENIDNLIKKEPLPSIPIEPKIDQDLSACIENSDTSFQSESMISKSEISELKTGDTQIIMRKGPPYLMPIKEKTVISEFKENDEIKSEEESEKDIEIQEQQEYQKLNNDKQNIERPLSNVFLWKKYRSVASRHPSYRDWETSDKTLSFLEDRLRQFRTPKQKVTFLPKLKRFETNDHLTEDQPKPGGRVLVKSTRCPEGKSERTFANHEHVRYSLVETLPNYQNLHKNKLLQHMFMDKAIESYKKTTTGETSNQVVLP</sequence>
<keyword evidence="5" id="KW-1185">Reference proteome</keyword>
<dbReference type="SMART" id="SM00100">
    <property type="entry name" value="cNMP"/>
    <property type="match status" value="1"/>
</dbReference>
<protein>
    <submittedName>
        <fullName evidence="4">DgyrCDS1079</fullName>
    </submittedName>
</protein>
<dbReference type="InterPro" id="IPR018490">
    <property type="entry name" value="cNMP-bd_dom_sf"/>
</dbReference>
<dbReference type="OrthoDB" id="2021138at2759"/>
<dbReference type="PRINTS" id="PR00103">
    <property type="entry name" value="CAMPKINASE"/>
</dbReference>
<dbReference type="AlphaFoldDB" id="A0A7I8V6I7"/>
<dbReference type="CDD" id="cd00038">
    <property type="entry name" value="CAP_ED"/>
    <property type="match status" value="1"/>
</dbReference>
<dbReference type="InterPro" id="IPR018488">
    <property type="entry name" value="cNMP-bd_CS"/>
</dbReference>
<keyword evidence="1" id="KW-0175">Coiled coil</keyword>
<evidence type="ECO:0000313" key="5">
    <source>
        <dbReference type="Proteomes" id="UP000549394"/>
    </source>
</evidence>
<accession>A0A7I8V6I7</accession>
<dbReference type="InterPro" id="IPR014710">
    <property type="entry name" value="RmlC-like_jellyroll"/>
</dbReference>
<dbReference type="Gene3D" id="2.60.120.10">
    <property type="entry name" value="Jelly Rolls"/>
    <property type="match status" value="2"/>
</dbReference>
<organism evidence="4 5">
    <name type="scientific">Dimorphilus gyrociliatus</name>
    <dbReference type="NCBI Taxonomy" id="2664684"/>
    <lineage>
        <taxon>Eukaryota</taxon>
        <taxon>Metazoa</taxon>
        <taxon>Spiralia</taxon>
        <taxon>Lophotrochozoa</taxon>
        <taxon>Annelida</taxon>
        <taxon>Polychaeta</taxon>
        <taxon>Polychaeta incertae sedis</taxon>
        <taxon>Dinophilidae</taxon>
        <taxon>Dimorphilus</taxon>
    </lineage>
</organism>
<feature type="compositionally biased region" description="Polar residues" evidence="2">
    <location>
        <begin position="131"/>
        <end position="141"/>
    </location>
</feature>
<evidence type="ECO:0000313" key="4">
    <source>
        <dbReference type="EMBL" id="CAD5111806.1"/>
    </source>
</evidence>
<dbReference type="Proteomes" id="UP000549394">
    <property type="component" value="Unassembled WGS sequence"/>
</dbReference>
<feature type="compositionally biased region" description="Acidic residues" evidence="2">
    <location>
        <begin position="121"/>
        <end position="130"/>
    </location>
</feature>
<gene>
    <name evidence="4" type="ORF">DGYR_LOCUS1038</name>
</gene>
<dbReference type="PROSITE" id="PS50042">
    <property type="entry name" value="CNMP_BINDING_3"/>
    <property type="match status" value="1"/>
</dbReference>
<feature type="compositionally biased region" description="Basic residues" evidence="2">
    <location>
        <begin position="148"/>
        <end position="163"/>
    </location>
</feature>
<dbReference type="PANTHER" id="PTHR23011">
    <property type="entry name" value="CYCLIC NUCLEOTIDE-BINDING DOMAIN CONTAINING PROTEIN"/>
    <property type="match status" value="1"/>
</dbReference>
<feature type="domain" description="Cyclic nucleotide-binding" evidence="3">
    <location>
        <begin position="37"/>
        <end position="237"/>
    </location>
</feature>
<feature type="region of interest" description="Disordered" evidence="2">
    <location>
        <begin position="116"/>
        <end position="163"/>
    </location>
</feature>